<keyword evidence="3 7" id="KW-0812">Transmembrane</keyword>
<keyword evidence="9" id="KW-1185">Reference proteome</keyword>
<feature type="transmembrane region" description="Helical" evidence="7">
    <location>
        <begin position="43"/>
        <end position="65"/>
    </location>
</feature>
<reference evidence="8 9" key="1">
    <citation type="submission" date="2023-11" db="EMBL/GenBank/DDBJ databases">
        <title>Halocaridina rubra genome assembly.</title>
        <authorList>
            <person name="Smith C."/>
        </authorList>
    </citation>
    <scope>NUCLEOTIDE SEQUENCE [LARGE SCALE GENOMIC DNA]</scope>
    <source>
        <strain evidence="8">EP-1</strain>
        <tissue evidence="8">Whole</tissue>
    </source>
</reference>
<evidence type="ECO:0000256" key="7">
    <source>
        <dbReference type="SAM" id="Phobius"/>
    </source>
</evidence>
<organism evidence="8 9">
    <name type="scientific">Halocaridina rubra</name>
    <name type="common">Hawaiian red shrimp</name>
    <dbReference type="NCBI Taxonomy" id="373956"/>
    <lineage>
        <taxon>Eukaryota</taxon>
        <taxon>Metazoa</taxon>
        <taxon>Ecdysozoa</taxon>
        <taxon>Arthropoda</taxon>
        <taxon>Crustacea</taxon>
        <taxon>Multicrustacea</taxon>
        <taxon>Malacostraca</taxon>
        <taxon>Eumalacostraca</taxon>
        <taxon>Eucarida</taxon>
        <taxon>Decapoda</taxon>
        <taxon>Pleocyemata</taxon>
        <taxon>Caridea</taxon>
        <taxon>Atyoidea</taxon>
        <taxon>Atyidae</taxon>
        <taxon>Halocaridina</taxon>
    </lineage>
</organism>
<comment type="similarity">
    <text evidence="2">Belongs to the bile acid:sodium symporter (BASS) (TC 2.A.28) family.</text>
</comment>
<feature type="transmembrane region" description="Helical" evidence="7">
    <location>
        <begin position="117"/>
        <end position="136"/>
    </location>
</feature>
<dbReference type="Gene3D" id="1.20.1530.20">
    <property type="match status" value="1"/>
</dbReference>
<feature type="transmembrane region" description="Helical" evidence="7">
    <location>
        <begin position="85"/>
        <end position="105"/>
    </location>
</feature>
<protein>
    <submittedName>
        <fullName evidence="8">Uncharacterized protein</fullName>
    </submittedName>
</protein>
<feature type="transmembrane region" description="Helical" evidence="7">
    <location>
        <begin position="148"/>
        <end position="169"/>
    </location>
</feature>
<evidence type="ECO:0000256" key="6">
    <source>
        <dbReference type="ARBA" id="ARBA00023136"/>
    </source>
</evidence>
<dbReference type="InterPro" id="IPR002657">
    <property type="entry name" value="BilAc:Na_symport/Acr3"/>
</dbReference>
<dbReference type="Pfam" id="PF01758">
    <property type="entry name" value="SBF"/>
    <property type="match status" value="1"/>
</dbReference>
<gene>
    <name evidence="8" type="ORF">SK128_006850</name>
</gene>
<dbReference type="GO" id="GO:0016020">
    <property type="term" value="C:membrane"/>
    <property type="evidence" value="ECO:0007669"/>
    <property type="project" value="UniProtKB-SubCell"/>
</dbReference>
<dbReference type="GO" id="GO:0015293">
    <property type="term" value="F:symporter activity"/>
    <property type="evidence" value="ECO:0007669"/>
    <property type="project" value="UniProtKB-KW"/>
</dbReference>
<evidence type="ECO:0000313" key="9">
    <source>
        <dbReference type="Proteomes" id="UP001381693"/>
    </source>
</evidence>
<keyword evidence="4" id="KW-0813">Transport</keyword>
<comment type="subcellular location">
    <subcellularLocation>
        <location evidence="1">Membrane</location>
        <topology evidence="1">Multi-pass membrane protein</topology>
    </subcellularLocation>
</comment>
<evidence type="ECO:0000256" key="1">
    <source>
        <dbReference type="ARBA" id="ARBA00004141"/>
    </source>
</evidence>
<evidence type="ECO:0000313" key="8">
    <source>
        <dbReference type="EMBL" id="KAK7070644.1"/>
    </source>
</evidence>
<name>A0AAN9A172_HALRR</name>
<evidence type="ECO:0000256" key="4">
    <source>
        <dbReference type="ARBA" id="ARBA00022847"/>
    </source>
</evidence>
<accession>A0AAN9A172</accession>
<sequence length="213" mass="23205">MDESYGGKVQKYELELRLGLFLNGCSPGGGASNMWTHLLDGSLDLSIMMTTVSTLLSFATVPLWVLTLGPVILASGNFVIPFGDIIITVVSLIFPCVVGIALQYFFPKVIPYCKKVLSPFSIFILVFIFTVGVYAYRYTFSIITWKSILAGLLLPLLGYILGLILAGIFRQSWKKCIAISIETGVQNTTIAVIILNVAIPPPVSNIATGEYIQ</sequence>
<dbReference type="InterPro" id="IPR038770">
    <property type="entry name" value="Na+/solute_symporter_sf"/>
</dbReference>
<keyword evidence="6 7" id="KW-0472">Membrane</keyword>
<dbReference type="Proteomes" id="UP001381693">
    <property type="component" value="Unassembled WGS sequence"/>
</dbReference>
<dbReference type="PANTHER" id="PTHR10361:SF28">
    <property type="entry name" value="P3 PROTEIN-RELATED"/>
    <property type="match status" value="1"/>
</dbReference>
<comment type="caution">
    <text evidence="8">The sequence shown here is derived from an EMBL/GenBank/DDBJ whole genome shotgun (WGS) entry which is preliminary data.</text>
</comment>
<dbReference type="PANTHER" id="PTHR10361">
    <property type="entry name" value="SODIUM-BILE ACID COTRANSPORTER"/>
    <property type="match status" value="1"/>
</dbReference>
<evidence type="ECO:0000256" key="2">
    <source>
        <dbReference type="ARBA" id="ARBA00006528"/>
    </source>
</evidence>
<dbReference type="InterPro" id="IPR004710">
    <property type="entry name" value="Bilac:Na_transpt"/>
</dbReference>
<proteinExistence type="inferred from homology"/>
<keyword evidence="4" id="KW-0769">Symport</keyword>
<dbReference type="AlphaFoldDB" id="A0AAN9A172"/>
<keyword evidence="5 7" id="KW-1133">Transmembrane helix</keyword>
<evidence type="ECO:0000256" key="5">
    <source>
        <dbReference type="ARBA" id="ARBA00022989"/>
    </source>
</evidence>
<evidence type="ECO:0000256" key="3">
    <source>
        <dbReference type="ARBA" id="ARBA00022692"/>
    </source>
</evidence>
<dbReference type="EMBL" id="JAXCGZ010015276">
    <property type="protein sequence ID" value="KAK7070644.1"/>
    <property type="molecule type" value="Genomic_DNA"/>
</dbReference>